<dbReference type="PANTHER" id="PTHR20854">
    <property type="entry name" value="INOSITOL MONOPHOSPHATASE"/>
    <property type="match status" value="1"/>
</dbReference>
<name>A0A9X2DA23_9ACTN</name>
<keyword evidence="1" id="KW-0479">Metal-binding</keyword>
<dbReference type="GO" id="GO:0008934">
    <property type="term" value="F:inositol monophosphate 1-phosphatase activity"/>
    <property type="evidence" value="ECO:0007669"/>
    <property type="project" value="TreeGrafter"/>
</dbReference>
<dbReference type="AlphaFoldDB" id="A0A9X2DA23"/>
<protein>
    <submittedName>
        <fullName evidence="3">Inositol monophosphatase</fullName>
    </submittedName>
</protein>
<accession>A0A9X2DA23</accession>
<feature type="region of interest" description="Disordered" evidence="2">
    <location>
        <begin position="74"/>
        <end position="93"/>
    </location>
</feature>
<gene>
    <name evidence="3" type="ORF">M8330_17430</name>
</gene>
<keyword evidence="4" id="KW-1185">Reference proteome</keyword>
<dbReference type="SUPFAM" id="SSF56655">
    <property type="entry name" value="Carbohydrate phosphatase"/>
    <property type="match status" value="1"/>
</dbReference>
<dbReference type="CDD" id="cd01637">
    <property type="entry name" value="IMPase_like"/>
    <property type="match status" value="1"/>
</dbReference>
<evidence type="ECO:0000256" key="1">
    <source>
        <dbReference type="PIRSR" id="PIRSR600760-2"/>
    </source>
</evidence>
<feature type="binding site" evidence="1">
    <location>
        <position position="231"/>
    </location>
    <ligand>
        <name>Mg(2+)</name>
        <dbReference type="ChEBI" id="CHEBI:18420"/>
        <label>1</label>
        <note>catalytic</note>
    </ligand>
</feature>
<evidence type="ECO:0000256" key="2">
    <source>
        <dbReference type="SAM" id="MobiDB-lite"/>
    </source>
</evidence>
<dbReference type="RefSeq" id="WP_250828368.1">
    <property type="nucleotide sequence ID" value="NZ_JAMOIL010000028.1"/>
</dbReference>
<evidence type="ECO:0000313" key="3">
    <source>
        <dbReference type="EMBL" id="MCM0622077.1"/>
    </source>
</evidence>
<organism evidence="3 4">
    <name type="scientific">Nocardioides bruguierae</name>
    <dbReference type="NCBI Taxonomy" id="2945102"/>
    <lineage>
        <taxon>Bacteria</taxon>
        <taxon>Bacillati</taxon>
        <taxon>Actinomycetota</taxon>
        <taxon>Actinomycetes</taxon>
        <taxon>Propionibacteriales</taxon>
        <taxon>Nocardioidaceae</taxon>
        <taxon>Nocardioides</taxon>
    </lineage>
</organism>
<dbReference type="Gene3D" id="3.30.540.10">
    <property type="entry name" value="Fructose-1,6-Bisphosphatase, subunit A, domain 1"/>
    <property type="match status" value="1"/>
</dbReference>
<dbReference type="Gene3D" id="3.40.190.80">
    <property type="match status" value="1"/>
</dbReference>
<dbReference type="GO" id="GO:0046872">
    <property type="term" value="F:metal ion binding"/>
    <property type="evidence" value="ECO:0007669"/>
    <property type="project" value="UniProtKB-KW"/>
</dbReference>
<dbReference type="PANTHER" id="PTHR20854:SF4">
    <property type="entry name" value="INOSITOL-1-MONOPHOSPHATASE-RELATED"/>
    <property type="match status" value="1"/>
</dbReference>
<reference evidence="3" key="1">
    <citation type="submission" date="2022-05" db="EMBL/GenBank/DDBJ databases">
        <authorList>
            <person name="Tuo L."/>
        </authorList>
    </citation>
    <scope>NUCLEOTIDE SEQUENCE</scope>
    <source>
        <strain evidence="3">BSK12Z-4</strain>
    </source>
</reference>
<dbReference type="GO" id="GO:0006020">
    <property type="term" value="P:inositol metabolic process"/>
    <property type="evidence" value="ECO:0007669"/>
    <property type="project" value="TreeGrafter"/>
</dbReference>
<evidence type="ECO:0000313" key="4">
    <source>
        <dbReference type="Proteomes" id="UP001139485"/>
    </source>
</evidence>
<dbReference type="GO" id="GO:0007165">
    <property type="term" value="P:signal transduction"/>
    <property type="evidence" value="ECO:0007669"/>
    <property type="project" value="TreeGrafter"/>
</dbReference>
<feature type="binding site" evidence="1">
    <location>
        <position position="100"/>
    </location>
    <ligand>
        <name>Mg(2+)</name>
        <dbReference type="ChEBI" id="CHEBI:18420"/>
        <label>1</label>
        <note>catalytic</note>
    </ligand>
</feature>
<dbReference type="EMBL" id="JAMOIL010000028">
    <property type="protein sequence ID" value="MCM0622077.1"/>
    <property type="molecule type" value="Genomic_DNA"/>
</dbReference>
<sequence length="277" mass="28125">MGAPTSNTPAAGLTVTPDDVWLAGDLVREAAGLAARMRAEAGGSIATDTKTSVSDVVTAADKAAEAHVLERLAQERPDDGVLGEEGATSASASGREWVIDPVDGTWNFVAGIPWWCSALALRTVGTTGATDVLLGAVHDPAQGRTFVGGPGVPTTVNGEPLPPLADVDLASSGVATYLHPTFQHGPVGDAWRRAVSGVATIRALGSSSMDSTAVAEGRLGCQFQHSLPDWDRLPGAALVLGLGGAAALVQAGGRTWNITGAPRAVAEVEALLLAQDQ</sequence>
<dbReference type="PRINTS" id="PR00377">
    <property type="entry name" value="IMPHPHTASES"/>
</dbReference>
<proteinExistence type="predicted"/>
<dbReference type="Proteomes" id="UP001139485">
    <property type="component" value="Unassembled WGS sequence"/>
</dbReference>
<dbReference type="Pfam" id="PF00459">
    <property type="entry name" value="Inositol_P"/>
    <property type="match status" value="1"/>
</dbReference>
<feature type="binding site" evidence="1">
    <location>
        <position position="103"/>
    </location>
    <ligand>
        <name>Mg(2+)</name>
        <dbReference type="ChEBI" id="CHEBI:18420"/>
        <label>1</label>
        <note>catalytic</note>
    </ligand>
</feature>
<keyword evidence="1" id="KW-0460">Magnesium</keyword>
<comment type="caution">
    <text evidence="3">The sequence shown here is derived from an EMBL/GenBank/DDBJ whole genome shotgun (WGS) entry which is preliminary data.</text>
</comment>
<feature type="binding site" evidence="1">
    <location>
        <position position="84"/>
    </location>
    <ligand>
        <name>Mg(2+)</name>
        <dbReference type="ChEBI" id="CHEBI:18420"/>
        <label>1</label>
        <note>catalytic</note>
    </ligand>
</feature>
<dbReference type="InterPro" id="IPR000760">
    <property type="entry name" value="Inositol_monophosphatase-like"/>
</dbReference>
<comment type="cofactor">
    <cofactor evidence="1">
        <name>Mg(2+)</name>
        <dbReference type="ChEBI" id="CHEBI:18420"/>
    </cofactor>
</comment>